<dbReference type="InterPro" id="IPR011650">
    <property type="entry name" value="Peptidase_M20_dimer"/>
</dbReference>
<comment type="caution">
    <text evidence="3">The sequence shown here is derived from an EMBL/GenBank/DDBJ whole genome shotgun (WGS) entry which is preliminary data.</text>
</comment>
<dbReference type="NCBIfam" id="TIGR01891">
    <property type="entry name" value="amidohydrolases"/>
    <property type="match status" value="1"/>
</dbReference>
<evidence type="ECO:0000313" key="4">
    <source>
        <dbReference type="Proteomes" id="UP000621436"/>
    </source>
</evidence>
<dbReference type="RefSeq" id="WP_270452440.1">
    <property type="nucleotide sequence ID" value="NZ_JADPIE010000001.1"/>
</dbReference>
<evidence type="ECO:0000256" key="1">
    <source>
        <dbReference type="PIRNR" id="PIRNR037226"/>
    </source>
</evidence>
<dbReference type="PANTHER" id="PTHR30575:SF0">
    <property type="entry name" value="XAA-ARG DIPEPTIDASE"/>
    <property type="match status" value="1"/>
</dbReference>
<keyword evidence="4" id="KW-1185">Reference proteome</keyword>
<dbReference type="SUPFAM" id="SSF53187">
    <property type="entry name" value="Zn-dependent exopeptidases"/>
    <property type="match status" value="1"/>
</dbReference>
<dbReference type="Gene3D" id="3.30.70.360">
    <property type="match status" value="1"/>
</dbReference>
<dbReference type="InterPro" id="IPR052030">
    <property type="entry name" value="Peptidase_M20/M20A_hydrolases"/>
</dbReference>
<dbReference type="PIRSF" id="PIRSF037226">
    <property type="entry name" value="Amidohydrolase_ACY1L2_prd"/>
    <property type="match status" value="1"/>
</dbReference>
<accession>A0A931ANV5</accession>
<dbReference type="AlphaFoldDB" id="A0A931ANV5"/>
<name>A0A931ANV5_9FIRM</name>
<dbReference type="GO" id="GO:0005737">
    <property type="term" value="C:cytoplasm"/>
    <property type="evidence" value="ECO:0007669"/>
    <property type="project" value="TreeGrafter"/>
</dbReference>
<reference evidence="3" key="1">
    <citation type="submission" date="2020-11" db="EMBL/GenBank/DDBJ databases">
        <title>Halonatronomonas betainensis gen. nov., sp. nov. a novel haloalkaliphilic representative of the family Halanaerobiacae capable of betaine degradation.</title>
        <authorList>
            <person name="Boltyanskaya Y."/>
            <person name="Kevbrin V."/>
            <person name="Detkova E."/>
            <person name="Grouzdev D.S."/>
            <person name="Koziaeva V."/>
            <person name="Zhilina T."/>
        </authorList>
    </citation>
    <scope>NUCLEOTIDE SEQUENCE</scope>
    <source>
        <strain evidence="3">Z-7014</strain>
    </source>
</reference>
<evidence type="ECO:0000259" key="2">
    <source>
        <dbReference type="Pfam" id="PF07687"/>
    </source>
</evidence>
<dbReference type="GO" id="GO:0071713">
    <property type="term" value="F:para-aminobenzoyl-glutamate hydrolase activity"/>
    <property type="evidence" value="ECO:0007669"/>
    <property type="project" value="TreeGrafter"/>
</dbReference>
<dbReference type="PANTHER" id="PTHR30575">
    <property type="entry name" value="PEPTIDASE M20"/>
    <property type="match status" value="1"/>
</dbReference>
<dbReference type="GO" id="GO:0046657">
    <property type="term" value="P:folic acid catabolic process"/>
    <property type="evidence" value="ECO:0007669"/>
    <property type="project" value="TreeGrafter"/>
</dbReference>
<proteinExistence type="inferred from homology"/>
<gene>
    <name evidence="3" type="ORF">I0Q91_01625</name>
</gene>
<dbReference type="Pfam" id="PF07687">
    <property type="entry name" value="M20_dimer"/>
    <property type="match status" value="1"/>
</dbReference>
<dbReference type="InterPro" id="IPR036264">
    <property type="entry name" value="Bact_exopeptidase_dim_dom"/>
</dbReference>
<dbReference type="Proteomes" id="UP000621436">
    <property type="component" value="Unassembled WGS sequence"/>
</dbReference>
<dbReference type="Gene3D" id="3.40.630.10">
    <property type="entry name" value="Zn peptidases"/>
    <property type="match status" value="1"/>
</dbReference>
<dbReference type="FunFam" id="3.30.70.360:FF:000004">
    <property type="entry name" value="Peptidase M20 domain-containing protein 2"/>
    <property type="match status" value="1"/>
</dbReference>
<dbReference type="EMBL" id="JADPIE010000001">
    <property type="protein sequence ID" value="MBF8435767.1"/>
    <property type="molecule type" value="Genomic_DNA"/>
</dbReference>
<dbReference type="SUPFAM" id="SSF55031">
    <property type="entry name" value="Bacterial exopeptidase dimerisation domain"/>
    <property type="match status" value="1"/>
</dbReference>
<dbReference type="InterPro" id="IPR017439">
    <property type="entry name" value="Amidohydrolase"/>
</dbReference>
<dbReference type="CDD" id="cd03887">
    <property type="entry name" value="M20_Acy1L2"/>
    <property type="match status" value="1"/>
</dbReference>
<feature type="domain" description="Peptidase M20 dimerisation" evidence="2">
    <location>
        <begin position="168"/>
        <end position="258"/>
    </location>
</feature>
<dbReference type="Pfam" id="PF01546">
    <property type="entry name" value="Peptidase_M20"/>
    <property type="match status" value="1"/>
</dbReference>
<dbReference type="GO" id="GO:0016805">
    <property type="term" value="F:dipeptidase activity"/>
    <property type="evidence" value="ECO:0007669"/>
    <property type="project" value="InterPro"/>
</dbReference>
<organism evidence="3 4">
    <name type="scientific">Halonatronomonas betaini</name>
    <dbReference type="NCBI Taxonomy" id="2778430"/>
    <lineage>
        <taxon>Bacteria</taxon>
        <taxon>Bacillati</taxon>
        <taxon>Bacillota</taxon>
        <taxon>Clostridia</taxon>
        <taxon>Halanaerobiales</taxon>
        <taxon>Halarsenatibacteraceae</taxon>
        <taxon>Halonatronomonas</taxon>
    </lineage>
</organism>
<evidence type="ECO:0000313" key="3">
    <source>
        <dbReference type="EMBL" id="MBF8435767.1"/>
    </source>
</evidence>
<sequence>MELNILKEKIINIEEELITLNEFILDNPELGNQEYKASKAHTDLLGRYGFEIERPYLNMDTAFKAEYDSGKAGPTIAYLAEYDALPGIGHGCGHNILGTVSTGAGLVLKDLIDDTGGRVIVFGTPAEESYAGKVEMVNKGAFDDVDVAMLVHASSNHYKSGKSLALKAIKFTYRGKTSHASASPEEGINALDAAINTFNNINAMREHLKKDARIHGIISNGGEAANIVPDLAAANFYIRAETKSYLNQLEGKLMNAAKGASLAAGTSLETSYYETPCLNLITNQKLSETYIKNIRKMGVDEIYDNDEATGSTDAGDVSHVCPTIQPYFAITEDELTGHSREFRDATKSEYAYQEMKKAIGALVLTALDIIEDPGLLQEIKREFANRYK</sequence>
<dbReference type="InterPro" id="IPR002933">
    <property type="entry name" value="Peptidase_M20"/>
</dbReference>
<protein>
    <recommendedName>
        <fullName evidence="1">Peptidase M20 domain-containing protein 2</fullName>
    </recommendedName>
</protein>
<dbReference type="InterPro" id="IPR017144">
    <property type="entry name" value="Xaa-Arg_dipeptidase"/>
</dbReference>
<comment type="similarity">
    <text evidence="1">Belongs to the peptidase M20A family.</text>
</comment>